<dbReference type="GO" id="GO:0005794">
    <property type="term" value="C:Golgi apparatus"/>
    <property type="evidence" value="ECO:0007669"/>
    <property type="project" value="UniProtKB-SubCell"/>
</dbReference>
<dbReference type="FunFam" id="2.60.40.60:FF:000022">
    <property type="entry name" value="Cadherin 2"/>
    <property type="match status" value="1"/>
</dbReference>
<feature type="compositionally biased region" description="Low complexity" evidence="24">
    <location>
        <begin position="702"/>
        <end position="711"/>
    </location>
</feature>
<evidence type="ECO:0000256" key="19">
    <source>
        <dbReference type="ARBA" id="ARBA00023180"/>
    </source>
</evidence>
<dbReference type="GO" id="GO:0005768">
    <property type="term" value="C:endosome"/>
    <property type="evidence" value="ECO:0007669"/>
    <property type="project" value="UniProtKB-SubCell"/>
</dbReference>
<dbReference type="GO" id="GO:0007156">
    <property type="term" value="P:homophilic cell adhesion via plasma membrane adhesion molecules"/>
    <property type="evidence" value="ECO:0007669"/>
    <property type="project" value="InterPro"/>
</dbReference>
<keyword evidence="14 22" id="KW-0130">Cell adhesion</keyword>
<evidence type="ECO:0000256" key="5">
    <source>
        <dbReference type="ARBA" id="ARBA00004601"/>
    </source>
</evidence>
<evidence type="ECO:0000256" key="11">
    <source>
        <dbReference type="ARBA" id="ARBA00022737"/>
    </source>
</evidence>
<keyword evidence="17" id="KW-0333">Golgi apparatus</keyword>
<keyword evidence="16 25" id="KW-1133">Transmembrane helix</keyword>
<dbReference type="InParanoid" id="A0A3Q3F8I2"/>
<feature type="domain" description="Cadherin" evidence="26">
    <location>
        <begin position="131"/>
        <end position="246"/>
    </location>
</feature>
<dbReference type="GO" id="GO:0060027">
    <property type="term" value="P:convergent extension involved in gastrulation"/>
    <property type="evidence" value="ECO:0007669"/>
    <property type="project" value="UniProtKB-ARBA"/>
</dbReference>
<dbReference type="FunFam" id="2.60.40.60:FF:000011">
    <property type="entry name" value="Cadherin 1"/>
    <property type="match status" value="1"/>
</dbReference>
<evidence type="ECO:0000256" key="6">
    <source>
        <dbReference type="ARBA" id="ARBA00022475"/>
    </source>
</evidence>
<dbReference type="GO" id="GO:0034332">
    <property type="term" value="P:adherens junction organization"/>
    <property type="evidence" value="ECO:0007669"/>
    <property type="project" value="UniProtKB-ARBA"/>
</dbReference>
<keyword evidence="28" id="KW-1185">Reference proteome</keyword>
<feature type="domain" description="Cadherin" evidence="26">
    <location>
        <begin position="57"/>
        <end position="130"/>
    </location>
</feature>
<dbReference type="GO" id="GO:0007498">
    <property type="term" value="P:mesoderm development"/>
    <property type="evidence" value="ECO:0007669"/>
    <property type="project" value="UniProtKB-ARBA"/>
</dbReference>
<dbReference type="GO" id="GO:0000902">
    <property type="term" value="P:cell morphogenesis"/>
    <property type="evidence" value="ECO:0007669"/>
    <property type="project" value="TreeGrafter"/>
</dbReference>
<keyword evidence="6" id="KW-1003">Cell membrane</keyword>
<dbReference type="PRINTS" id="PR00205">
    <property type="entry name" value="CADHERIN"/>
</dbReference>
<dbReference type="FunFam" id="2.60.40.60:FF:000019">
    <property type="entry name" value="Cadherin 2"/>
    <property type="match status" value="1"/>
</dbReference>
<dbReference type="GO" id="GO:0007398">
    <property type="term" value="P:ectoderm development"/>
    <property type="evidence" value="ECO:0007669"/>
    <property type="project" value="UniProtKB-ARBA"/>
</dbReference>
<dbReference type="GO" id="GO:0042074">
    <property type="term" value="P:cell migration involved in gastrulation"/>
    <property type="evidence" value="ECO:0007669"/>
    <property type="project" value="UniProtKB-ARBA"/>
</dbReference>
<dbReference type="FunFam" id="2.60.40.60:FF:000095">
    <property type="entry name" value="Cadherin 13"/>
    <property type="match status" value="1"/>
</dbReference>
<dbReference type="PROSITE" id="PS50268">
    <property type="entry name" value="CADHERIN_2"/>
    <property type="match status" value="4"/>
</dbReference>
<dbReference type="Proteomes" id="UP000261660">
    <property type="component" value="Unplaced"/>
</dbReference>
<dbReference type="PANTHER" id="PTHR24027">
    <property type="entry name" value="CADHERIN-23"/>
    <property type="match status" value="1"/>
</dbReference>
<dbReference type="GO" id="GO:0045296">
    <property type="term" value="F:cadherin binding"/>
    <property type="evidence" value="ECO:0007669"/>
    <property type="project" value="TreeGrafter"/>
</dbReference>
<dbReference type="InterPro" id="IPR020894">
    <property type="entry name" value="Cadherin_CS"/>
</dbReference>
<evidence type="ECO:0000256" key="8">
    <source>
        <dbReference type="ARBA" id="ARBA00022692"/>
    </source>
</evidence>
<evidence type="ECO:0000256" key="16">
    <source>
        <dbReference type="ARBA" id="ARBA00022989"/>
    </source>
</evidence>
<dbReference type="GO" id="GO:0001841">
    <property type="term" value="P:neural tube formation"/>
    <property type="evidence" value="ECO:0007669"/>
    <property type="project" value="UniProtKB-ARBA"/>
</dbReference>
<comment type="subcellular location">
    <subcellularLocation>
        <location evidence="4">Cell junction</location>
        <location evidence="4">Adherens junction</location>
    </subcellularLocation>
    <subcellularLocation>
        <location evidence="2 22">Cell membrane</location>
        <topology evidence="2 22">Single-pass type I membrane protein</topology>
    </subcellularLocation>
    <subcellularLocation>
        <location evidence="3">Cytoplasm</location>
    </subcellularLocation>
    <subcellularLocation>
        <location evidence="1">Endosome</location>
    </subcellularLocation>
    <subcellularLocation>
        <location evidence="5">Golgi apparatus</location>
        <location evidence="5">trans-Golgi network</location>
    </subcellularLocation>
</comment>
<evidence type="ECO:0000256" key="23">
    <source>
        <dbReference type="RuleBase" id="RU004357"/>
    </source>
</evidence>
<feature type="region of interest" description="Disordered" evidence="24">
    <location>
        <begin position="735"/>
        <end position="756"/>
    </location>
</feature>
<evidence type="ECO:0000313" key="28">
    <source>
        <dbReference type="Proteomes" id="UP000261660"/>
    </source>
</evidence>
<dbReference type="Pfam" id="PF01049">
    <property type="entry name" value="CADH_Y-type_LIR"/>
    <property type="match status" value="1"/>
</dbReference>
<keyword evidence="19" id="KW-0325">Glycoprotein</keyword>
<dbReference type="Gene3D" id="2.60.40.60">
    <property type="entry name" value="Cadherins"/>
    <property type="match status" value="5"/>
</dbReference>
<feature type="transmembrane region" description="Helical" evidence="25">
    <location>
        <begin position="568"/>
        <end position="591"/>
    </location>
</feature>
<feature type="domain" description="Cadherin" evidence="26">
    <location>
        <begin position="356"/>
        <end position="461"/>
    </location>
</feature>
<evidence type="ECO:0000256" key="24">
    <source>
        <dbReference type="SAM" id="MobiDB-lite"/>
    </source>
</evidence>
<keyword evidence="13 21" id="KW-0106">Calcium</keyword>
<keyword evidence="7" id="KW-0963">Cytoplasm</keyword>
<evidence type="ECO:0000256" key="1">
    <source>
        <dbReference type="ARBA" id="ARBA00004177"/>
    </source>
</evidence>
<dbReference type="CDD" id="cd11304">
    <property type="entry name" value="Cadherin_repeat"/>
    <property type="match status" value="3"/>
</dbReference>
<dbReference type="InterPro" id="IPR015919">
    <property type="entry name" value="Cadherin-like_sf"/>
</dbReference>
<evidence type="ECO:0000259" key="26">
    <source>
        <dbReference type="PROSITE" id="PS50268"/>
    </source>
</evidence>
<evidence type="ECO:0000313" key="27">
    <source>
        <dbReference type="Ensembl" id="ENSLBEP00000015889.1"/>
    </source>
</evidence>
<keyword evidence="9" id="KW-0479">Metal-binding</keyword>
<protein>
    <recommendedName>
        <fullName evidence="20">Cadherin-1</fullName>
    </recommendedName>
</protein>
<dbReference type="GO" id="GO:0007043">
    <property type="term" value="P:cell-cell junction assembly"/>
    <property type="evidence" value="ECO:0007669"/>
    <property type="project" value="TreeGrafter"/>
</dbReference>
<name>A0A3Q3F8I2_9LABR</name>
<sequence length="756" mass="84556">MGQEQLLAVEFRHRSISLTRIKREWVIPVINFPENDRGPYPKYMVKIKSSNDEKVAITYKISGPGADQPPEGVFTVDRRSGVLYVTQPLDREKTANYSLWAHALNEGVKAEEPMELIINIIDQNDNSPKFTQNPFYGRVNESAEIGEREITHRHFRHTMITAVDKDDPQTSNAMIRYRIKAQMPQMPEKDMFAINPVSGAISVKALGLDREYKLIVEAADMEGHGLVSTCTVIISITDSNDNAPEFTISTSVPESEVGVEVVRIKVTDKDELGSPNANTRYSIIKGNEGGDFKISTGSNKMEGILKTAKELDFERIPVFFLLVAVTNEAPFSGSELTSTATVTITVVDKNEPPVFSPAEIQVSISEDADVESLVVDLRAKDPDTARKQRVRYKLHNDTAGWLSVDKDTGSVTVRSRMDRESNRVKDSKYTILVLSYDDVPATGTGTLVVSLFDVNDHRPVIRQRKVSLCNSDPLPALLDIVDLDGTGHAGPFTVELQGEHRTNWTVSTNSTSERARTKPRRQHEQPTYLICNLMEKESEICQCQGAVSTCFIPRSAPHLRIPSLATTVLGAIFVFLFLAWFLLLLLLLLLLRRRRRSEKGVALLEDLPRDNIFFYNEEGGGEDDQEYDLSLLHRGLDNRPEVFSTDVSPTVQSRPCYRLQPRANEEIGQFIEDNLHAADGDTAAPPYDSLLVFDYEGTGSEASSLSSINSSDSDEEQDFESLSHWGPRFTRLADLYTSKTEEDDDTDTLPGKTEWV</sequence>
<evidence type="ECO:0000256" key="3">
    <source>
        <dbReference type="ARBA" id="ARBA00004496"/>
    </source>
</evidence>
<dbReference type="FunFam" id="4.10.900.10:FF:000001">
    <property type="entry name" value="Cadherin 2"/>
    <property type="match status" value="1"/>
</dbReference>
<dbReference type="GO" id="GO:0016342">
    <property type="term" value="C:catenin complex"/>
    <property type="evidence" value="ECO:0007669"/>
    <property type="project" value="TreeGrafter"/>
</dbReference>
<evidence type="ECO:0000256" key="21">
    <source>
        <dbReference type="PROSITE-ProRule" id="PRU00043"/>
    </source>
</evidence>
<evidence type="ECO:0000256" key="4">
    <source>
        <dbReference type="ARBA" id="ARBA00004536"/>
    </source>
</evidence>
<dbReference type="InterPro" id="IPR002126">
    <property type="entry name" value="Cadherin-like_dom"/>
</dbReference>
<dbReference type="PROSITE" id="PS00232">
    <property type="entry name" value="CADHERIN_1"/>
    <property type="match status" value="2"/>
</dbReference>
<evidence type="ECO:0000256" key="14">
    <source>
        <dbReference type="ARBA" id="ARBA00022889"/>
    </source>
</evidence>
<keyword evidence="10" id="KW-0732">Signal</keyword>
<evidence type="ECO:0000256" key="20">
    <source>
        <dbReference type="ARBA" id="ARBA00023893"/>
    </source>
</evidence>
<evidence type="ECO:0000256" key="7">
    <source>
        <dbReference type="ARBA" id="ARBA00022490"/>
    </source>
</evidence>
<dbReference type="SUPFAM" id="SSF49313">
    <property type="entry name" value="Cadherin-like"/>
    <property type="match status" value="4"/>
</dbReference>
<evidence type="ECO:0000256" key="9">
    <source>
        <dbReference type="ARBA" id="ARBA00022723"/>
    </source>
</evidence>
<dbReference type="GO" id="GO:0030010">
    <property type="term" value="P:establishment of cell polarity"/>
    <property type="evidence" value="ECO:0007669"/>
    <property type="project" value="UniProtKB-ARBA"/>
</dbReference>
<feature type="domain" description="Cadherin" evidence="26">
    <location>
        <begin position="244"/>
        <end position="355"/>
    </location>
</feature>
<evidence type="ECO:0000256" key="10">
    <source>
        <dbReference type="ARBA" id="ARBA00022729"/>
    </source>
</evidence>
<evidence type="ECO:0000256" key="2">
    <source>
        <dbReference type="ARBA" id="ARBA00004251"/>
    </source>
</evidence>
<dbReference type="PANTHER" id="PTHR24027:SF319">
    <property type="entry name" value="CADHERIN-1"/>
    <property type="match status" value="1"/>
</dbReference>
<dbReference type="GO" id="GO:0005509">
    <property type="term" value="F:calcium ion binding"/>
    <property type="evidence" value="ECO:0007669"/>
    <property type="project" value="UniProtKB-UniRule"/>
</dbReference>
<dbReference type="InterPro" id="IPR039808">
    <property type="entry name" value="Cadherin"/>
</dbReference>
<dbReference type="GO" id="GO:0044331">
    <property type="term" value="P:cell-cell adhesion mediated by cadherin"/>
    <property type="evidence" value="ECO:0007669"/>
    <property type="project" value="TreeGrafter"/>
</dbReference>
<dbReference type="AlphaFoldDB" id="A0A3Q3F8I2"/>
<dbReference type="GO" id="GO:0005912">
    <property type="term" value="C:adherens junction"/>
    <property type="evidence" value="ECO:0007669"/>
    <property type="project" value="UniProtKB-SubCell"/>
</dbReference>
<dbReference type="STRING" id="56723.ENSLBEP00000015889"/>
<dbReference type="GeneTree" id="ENSGT00940000154848"/>
<evidence type="ECO:0000256" key="12">
    <source>
        <dbReference type="ARBA" id="ARBA00022753"/>
    </source>
</evidence>
<dbReference type="InterPro" id="IPR027397">
    <property type="entry name" value="Catenin-bd_sf"/>
</dbReference>
<evidence type="ECO:0000256" key="25">
    <source>
        <dbReference type="SAM" id="Phobius"/>
    </source>
</evidence>
<evidence type="ECO:0000256" key="22">
    <source>
        <dbReference type="RuleBase" id="RU003318"/>
    </source>
</evidence>
<comment type="function">
    <text evidence="23">Cadherins are calcium-dependent cell adhesion proteins.</text>
</comment>
<dbReference type="SMART" id="SM00112">
    <property type="entry name" value="CA"/>
    <property type="match status" value="4"/>
</dbReference>
<evidence type="ECO:0000256" key="15">
    <source>
        <dbReference type="ARBA" id="ARBA00022949"/>
    </source>
</evidence>
<dbReference type="GO" id="GO:0008013">
    <property type="term" value="F:beta-catenin binding"/>
    <property type="evidence" value="ECO:0007669"/>
    <property type="project" value="TreeGrafter"/>
</dbReference>
<keyword evidence="15" id="KW-0965">Cell junction</keyword>
<keyword evidence="18 25" id="KW-0472">Membrane</keyword>
<feature type="region of interest" description="Disordered" evidence="24">
    <location>
        <begin position="702"/>
        <end position="722"/>
    </location>
</feature>
<dbReference type="InterPro" id="IPR000233">
    <property type="entry name" value="Cadherin_Y-type_LIR"/>
</dbReference>
<evidence type="ECO:0000256" key="13">
    <source>
        <dbReference type="ARBA" id="ARBA00022837"/>
    </source>
</evidence>
<keyword evidence="8 22" id="KW-0812">Transmembrane</keyword>
<dbReference type="Ensembl" id="ENSLBET00000016825.1">
    <property type="protein sequence ID" value="ENSLBEP00000015889.1"/>
    <property type="gene ID" value="ENSLBEG00000012257.1"/>
</dbReference>
<dbReference type="Gene3D" id="4.10.900.10">
    <property type="entry name" value="TCF3-CBD (Catenin binding domain)"/>
    <property type="match status" value="1"/>
</dbReference>
<proteinExistence type="predicted"/>
<dbReference type="GO" id="GO:0016339">
    <property type="term" value="P:calcium-dependent cell-cell adhesion via plasma membrane cell adhesion molecules"/>
    <property type="evidence" value="ECO:0007669"/>
    <property type="project" value="TreeGrafter"/>
</dbReference>
<keyword evidence="11" id="KW-0677">Repeat</keyword>
<evidence type="ECO:0000256" key="18">
    <source>
        <dbReference type="ARBA" id="ARBA00023136"/>
    </source>
</evidence>
<dbReference type="GO" id="GO:0001764">
    <property type="term" value="P:neuron migration"/>
    <property type="evidence" value="ECO:0007669"/>
    <property type="project" value="UniProtKB-ARBA"/>
</dbReference>
<accession>A0A3Q3F8I2</accession>
<reference evidence="27" key="2">
    <citation type="submission" date="2025-09" db="UniProtKB">
        <authorList>
            <consortium name="Ensembl"/>
        </authorList>
    </citation>
    <scope>IDENTIFICATION</scope>
</reference>
<keyword evidence="12" id="KW-0967">Endosome</keyword>
<evidence type="ECO:0000256" key="17">
    <source>
        <dbReference type="ARBA" id="ARBA00023034"/>
    </source>
</evidence>
<organism evidence="27 28">
    <name type="scientific">Labrus bergylta</name>
    <name type="common">ballan wrasse</name>
    <dbReference type="NCBI Taxonomy" id="56723"/>
    <lineage>
        <taxon>Eukaryota</taxon>
        <taxon>Metazoa</taxon>
        <taxon>Chordata</taxon>
        <taxon>Craniata</taxon>
        <taxon>Vertebrata</taxon>
        <taxon>Euteleostomi</taxon>
        <taxon>Actinopterygii</taxon>
        <taxon>Neopterygii</taxon>
        <taxon>Teleostei</taxon>
        <taxon>Neoteleostei</taxon>
        <taxon>Acanthomorphata</taxon>
        <taxon>Eupercaria</taxon>
        <taxon>Labriformes</taxon>
        <taxon>Labridae</taxon>
        <taxon>Labrus</taxon>
    </lineage>
</organism>
<dbReference type="Pfam" id="PF00028">
    <property type="entry name" value="Cadherin"/>
    <property type="match status" value="4"/>
</dbReference>
<reference evidence="27" key="1">
    <citation type="submission" date="2025-08" db="UniProtKB">
        <authorList>
            <consortium name="Ensembl"/>
        </authorList>
    </citation>
    <scope>IDENTIFICATION</scope>
</reference>